<dbReference type="Gene3D" id="3.20.20.60">
    <property type="entry name" value="Phosphoenolpyruvate-binding domains"/>
    <property type="match status" value="1"/>
</dbReference>
<protein>
    <recommendedName>
        <fullName evidence="4">HpcH/HpaI aldolase/citrate lyase domain-containing protein</fullName>
    </recommendedName>
</protein>
<evidence type="ECO:0000259" key="4">
    <source>
        <dbReference type="Pfam" id="PF03328"/>
    </source>
</evidence>
<dbReference type="PANTHER" id="PTHR30502:SF0">
    <property type="entry name" value="PHOSPHOENOLPYRUVATE CARBOXYLASE FAMILY PROTEIN"/>
    <property type="match status" value="1"/>
</dbReference>
<reference evidence="5" key="1">
    <citation type="journal article" date="2020" name="mSystems">
        <title>Genome- and Community-Level Interaction Insights into Carbon Utilization and Element Cycling Functions of Hydrothermarchaeota in Hydrothermal Sediment.</title>
        <authorList>
            <person name="Zhou Z."/>
            <person name="Liu Y."/>
            <person name="Xu W."/>
            <person name="Pan J."/>
            <person name="Luo Z.H."/>
            <person name="Li M."/>
        </authorList>
    </citation>
    <scope>NUCLEOTIDE SEQUENCE [LARGE SCALE GENOMIC DNA]</scope>
    <source>
        <strain evidence="5">SpSt-1065</strain>
    </source>
</reference>
<evidence type="ECO:0000256" key="3">
    <source>
        <dbReference type="ARBA" id="ARBA00023239"/>
    </source>
</evidence>
<accession>A0A7C5VWQ0</accession>
<gene>
    <name evidence="5" type="ORF">ENM21_02355</name>
</gene>
<dbReference type="InterPro" id="IPR005000">
    <property type="entry name" value="Aldolase/citrate-lyase_domain"/>
</dbReference>
<dbReference type="EMBL" id="DRWX01000118">
    <property type="protein sequence ID" value="HHM96037.1"/>
    <property type="molecule type" value="Genomic_DNA"/>
</dbReference>
<organism evidence="5">
    <name type="scientific">Thermomicrobium roseum</name>
    <dbReference type="NCBI Taxonomy" id="500"/>
    <lineage>
        <taxon>Bacteria</taxon>
        <taxon>Pseudomonadati</taxon>
        <taxon>Thermomicrobiota</taxon>
        <taxon>Thermomicrobia</taxon>
        <taxon>Thermomicrobiales</taxon>
        <taxon>Thermomicrobiaceae</taxon>
        <taxon>Thermomicrobium</taxon>
    </lineage>
</organism>
<evidence type="ECO:0000313" key="5">
    <source>
        <dbReference type="EMBL" id="HHM96037.1"/>
    </source>
</evidence>
<dbReference type="InterPro" id="IPR040442">
    <property type="entry name" value="Pyrv_kinase-like_dom_sf"/>
</dbReference>
<comment type="caution">
    <text evidence="5">The sequence shown here is derived from an EMBL/GenBank/DDBJ whole genome shotgun (WGS) entry which is preliminary data.</text>
</comment>
<sequence>MPTWPTNCSIADGTSRGRMPARAGWDVGSVRMRENRVKRRLRAGEVVVGCFIPYPSPELAEICGYLGFDFVLIDAEHGRITEESAYHMVLAAEVAGATPIVRVPFGHRQVILRYLDLGAAGVMVPQVNTPEEAVAVVEACRYHPSGRRGVAGVRAAEFGLTKPLSEYVQEANAETLVIVQIESIAAVERLEEYLAIPGIDVLFVGPNDLAQSMGYPGQPLHPAVQAVIDDIVRRVAGRVPLGTTAPTPELAQRQRERGFLMLAANTTALLAAGARGLLGAFAAKIQ</sequence>
<dbReference type="AlphaFoldDB" id="A0A7C5VWQ0"/>
<dbReference type="Pfam" id="PF03328">
    <property type="entry name" value="HpcH_HpaI"/>
    <property type="match status" value="1"/>
</dbReference>
<dbReference type="SUPFAM" id="SSF51621">
    <property type="entry name" value="Phosphoenolpyruvate/pyruvate domain"/>
    <property type="match status" value="1"/>
</dbReference>
<comment type="similarity">
    <text evidence="1">Belongs to the HpcH/HpaI aldolase family.</text>
</comment>
<dbReference type="GO" id="GO:0046872">
    <property type="term" value="F:metal ion binding"/>
    <property type="evidence" value="ECO:0007669"/>
    <property type="project" value="UniProtKB-KW"/>
</dbReference>
<proteinExistence type="inferred from homology"/>
<name>A0A7C5VWQ0_THERO</name>
<evidence type="ECO:0000256" key="2">
    <source>
        <dbReference type="ARBA" id="ARBA00022723"/>
    </source>
</evidence>
<evidence type="ECO:0000256" key="1">
    <source>
        <dbReference type="ARBA" id="ARBA00005568"/>
    </source>
</evidence>
<keyword evidence="2" id="KW-0479">Metal-binding</keyword>
<dbReference type="InterPro" id="IPR015813">
    <property type="entry name" value="Pyrv/PenolPyrv_kinase-like_dom"/>
</dbReference>
<keyword evidence="3" id="KW-0456">Lyase</keyword>
<dbReference type="InterPro" id="IPR050251">
    <property type="entry name" value="HpcH-HpaI_aldolase"/>
</dbReference>
<dbReference type="PANTHER" id="PTHR30502">
    <property type="entry name" value="2-KETO-3-DEOXY-L-RHAMNONATE ALDOLASE"/>
    <property type="match status" value="1"/>
</dbReference>
<dbReference type="GO" id="GO:0005737">
    <property type="term" value="C:cytoplasm"/>
    <property type="evidence" value="ECO:0007669"/>
    <property type="project" value="TreeGrafter"/>
</dbReference>
<dbReference type="GO" id="GO:0016832">
    <property type="term" value="F:aldehyde-lyase activity"/>
    <property type="evidence" value="ECO:0007669"/>
    <property type="project" value="TreeGrafter"/>
</dbReference>
<feature type="domain" description="HpcH/HpaI aldolase/citrate lyase" evidence="4">
    <location>
        <begin position="49"/>
        <end position="261"/>
    </location>
</feature>